<protein>
    <submittedName>
        <fullName evidence="2">Uncharacterized protein</fullName>
    </submittedName>
</protein>
<dbReference type="EMBL" id="UINC01103028">
    <property type="protein sequence ID" value="SVC65097.1"/>
    <property type="molecule type" value="Genomic_DNA"/>
</dbReference>
<dbReference type="PANTHER" id="PTHR46656:SF3">
    <property type="entry name" value="PUTATIVE-RELATED"/>
    <property type="match status" value="1"/>
</dbReference>
<dbReference type="AlphaFoldDB" id="A0A382NXC0"/>
<name>A0A382NXC0_9ZZZZ</name>
<sequence>MQEKTPGMEGQDVGKSQDGPNSMLSLPVRWAAPFFNSSGYASEAINFVLPLADQVDLGIMHNSTLLSEEFLNDLPSITRETLQRLQEHHQKINGGIFISHNPGFAFQRPDDAAYHIGRTMFETDRLPANWVENCNQMDEIWVPSWFNAKSFARAGVERSKLKVIPGSVDSELFDPENTQPFPLPNPAGYNFLSVFEWSSRKGWDVLLAAYLREFSADDDVCLYLRTHLFGHPAQDAPEILKHEIEEYTKTLKLGRKDLPRIELLTEQLPMSDLPGLYQASDCLV</sequence>
<dbReference type="Gene3D" id="3.40.50.2000">
    <property type="entry name" value="Glycogen Phosphorylase B"/>
    <property type="match status" value="1"/>
</dbReference>
<gene>
    <name evidence="2" type="ORF">METZ01_LOCUS317951</name>
</gene>
<proteinExistence type="predicted"/>
<feature type="non-terminal residue" evidence="2">
    <location>
        <position position="284"/>
    </location>
</feature>
<evidence type="ECO:0000313" key="2">
    <source>
        <dbReference type="EMBL" id="SVC65097.1"/>
    </source>
</evidence>
<accession>A0A382NXC0</accession>
<organism evidence="2">
    <name type="scientific">marine metagenome</name>
    <dbReference type="NCBI Taxonomy" id="408172"/>
    <lineage>
        <taxon>unclassified sequences</taxon>
        <taxon>metagenomes</taxon>
        <taxon>ecological metagenomes</taxon>
    </lineage>
</organism>
<dbReference type="PANTHER" id="PTHR46656">
    <property type="entry name" value="PUTATIVE-RELATED"/>
    <property type="match status" value="1"/>
</dbReference>
<reference evidence="2" key="1">
    <citation type="submission" date="2018-05" db="EMBL/GenBank/DDBJ databases">
        <authorList>
            <person name="Lanie J.A."/>
            <person name="Ng W.-L."/>
            <person name="Kazmierczak K.M."/>
            <person name="Andrzejewski T.M."/>
            <person name="Davidsen T.M."/>
            <person name="Wayne K.J."/>
            <person name="Tettelin H."/>
            <person name="Glass J.I."/>
            <person name="Rusch D."/>
            <person name="Podicherti R."/>
            <person name="Tsui H.-C.T."/>
            <person name="Winkler M.E."/>
        </authorList>
    </citation>
    <scope>NUCLEOTIDE SEQUENCE</scope>
</reference>
<evidence type="ECO:0000256" key="1">
    <source>
        <dbReference type="SAM" id="MobiDB-lite"/>
    </source>
</evidence>
<dbReference type="SUPFAM" id="SSF53756">
    <property type="entry name" value="UDP-Glycosyltransferase/glycogen phosphorylase"/>
    <property type="match status" value="1"/>
</dbReference>
<feature type="region of interest" description="Disordered" evidence="1">
    <location>
        <begin position="1"/>
        <end position="20"/>
    </location>
</feature>